<comment type="similarity">
    <text evidence="2">Belongs to the bacterial solute-binding protein 1 family.</text>
</comment>
<comment type="caution">
    <text evidence="7">The sequence shown here is derived from an EMBL/GenBank/DDBJ whole genome shotgun (WGS) entry which is preliminary data.</text>
</comment>
<dbReference type="Gene3D" id="3.40.190.10">
    <property type="entry name" value="Periplasmic binding protein-like II"/>
    <property type="match status" value="2"/>
</dbReference>
<keyword evidence="4 6" id="KW-0732">Signal</keyword>
<dbReference type="InterPro" id="IPR050490">
    <property type="entry name" value="Bact_solute-bd_prot1"/>
</dbReference>
<dbReference type="OrthoDB" id="94797at2"/>
<evidence type="ECO:0000313" key="8">
    <source>
        <dbReference type="Proteomes" id="UP000250369"/>
    </source>
</evidence>
<dbReference type="RefSeq" id="WP_113032518.1">
    <property type="nucleotide sequence ID" value="NZ_QMFB01000011.1"/>
</dbReference>
<dbReference type="SUPFAM" id="SSF53850">
    <property type="entry name" value="Periplasmic binding protein-like II"/>
    <property type="match status" value="1"/>
</dbReference>
<feature type="signal peptide" evidence="6">
    <location>
        <begin position="1"/>
        <end position="21"/>
    </location>
</feature>
<proteinExistence type="inferred from homology"/>
<keyword evidence="8" id="KW-1185">Reference proteome</keyword>
<evidence type="ECO:0000256" key="3">
    <source>
        <dbReference type="ARBA" id="ARBA00022448"/>
    </source>
</evidence>
<dbReference type="GO" id="GO:0030313">
    <property type="term" value="C:cell envelope"/>
    <property type="evidence" value="ECO:0007669"/>
    <property type="project" value="UniProtKB-SubCell"/>
</dbReference>
<dbReference type="InterPro" id="IPR006059">
    <property type="entry name" value="SBP"/>
</dbReference>
<keyword evidence="3" id="KW-0813">Transport</keyword>
<sequence length="462" mass="50711">MVKKKTVLSLAALAIGSSVFAGCAGKGTDNEPAQTKSGEQTQSEASQKPSKVPETIKVAFFQGGYGDSWFKWLKSEFEAKYPGVTVELEGSPKMNDILQPRMNSGTNVPDVAFVDASFMKMWGPSGKLVDFTDAYKNEKLPNGKTIEQSADVLVNQSMEVLGKIYGVPWAASPRGIVYNVKMFEQNGWQYPKTWEEMEQLVEKIKAKGIAPFIYPGKYPGYVQPIGISGLLQYGGTEFLEKLTNTKEDQIPVLYGDKTFQKAYGMVEQMVKNKWFLEGSLALNHTESQMEFLRGNAAMIPNGGWLENEMKDSIPEGFVMRMAPIPPAADAVVKESVIPVDLLGFGGIPSASKHIETAKQFLLFASTEEANRKFTELTGSAKAMKYSVDGLKISDFTKSSIEVTTAYKNLTLNYAPQSIGESPGVDAYAAILSGQKSAQDVIDMNVKAAPQKWKEKQDELKAK</sequence>
<evidence type="ECO:0000313" key="7">
    <source>
        <dbReference type="EMBL" id="RAV19613.1"/>
    </source>
</evidence>
<dbReference type="PANTHER" id="PTHR43649">
    <property type="entry name" value="ARABINOSE-BINDING PROTEIN-RELATED"/>
    <property type="match status" value="1"/>
</dbReference>
<feature type="chain" id="PRO_5038829309" description="ABC transporter substrate-binding protein" evidence="6">
    <location>
        <begin position="22"/>
        <end position="462"/>
    </location>
</feature>
<protein>
    <recommendedName>
        <fullName evidence="9">ABC transporter substrate-binding protein</fullName>
    </recommendedName>
</protein>
<name>A0A329MLM0_9BACL</name>
<feature type="compositionally biased region" description="Polar residues" evidence="5">
    <location>
        <begin position="31"/>
        <end position="49"/>
    </location>
</feature>
<evidence type="ECO:0000256" key="4">
    <source>
        <dbReference type="ARBA" id="ARBA00022729"/>
    </source>
</evidence>
<comment type="subcellular location">
    <subcellularLocation>
        <location evidence="1">Cell envelope</location>
    </subcellularLocation>
</comment>
<dbReference type="Pfam" id="PF01547">
    <property type="entry name" value="SBP_bac_1"/>
    <property type="match status" value="1"/>
</dbReference>
<evidence type="ECO:0000256" key="6">
    <source>
        <dbReference type="SAM" id="SignalP"/>
    </source>
</evidence>
<evidence type="ECO:0000256" key="1">
    <source>
        <dbReference type="ARBA" id="ARBA00004196"/>
    </source>
</evidence>
<evidence type="ECO:0000256" key="5">
    <source>
        <dbReference type="SAM" id="MobiDB-lite"/>
    </source>
</evidence>
<feature type="region of interest" description="Disordered" evidence="5">
    <location>
        <begin position="28"/>
        <end position="50"/>
    </location>
</feature>
<dbReference type="AlphaFoldDB" id="A0A329MLM0"/>
<dbReference type="PANTHER" id="PTHR43649:SF31">
    <property type="entry name" value="SN-GLYCEROL-3-PHOSPHATE-BINDING PERIPLASMIC PROTEIN UGPB"/>
    <property type="match status" value="1"/>
</dbReference>
<reference evidence="7 8" key="1">
    <citation type="journal article" date="2009" name="Int. J. Syst. Evol. Microbiol.">
        <title>Paenibacillus contaminans sp. nov., isolated from a contaminated laboratory plate.</title>
        <authorList>
            <person name="Chou J.H."/>
            <person name="Lee J.H."/>
            <person name="Lin M.C."/>
            <person name="Chang P.S."/>
            <person name="Arun A.B."/>
            <person name="Young C.C."/>
            <person name="Chen W.M."/>
        </authorList>
    </citation>
    <scope>NUCLEOTIDE SEQUENCE [LARGE SCALE GENOMIC DNA]</scope>
    <source>
        <strain evidence="7 8">CKOBP-6</strain>
    </source>
</reference>
<dbReference type="EMBL" id="QMFB01000011">
    <property type="protein sequence ID" value="RAV19613.1"/>
    <property type="molecule type" value="Genomic_DNA"/>
</dbReference>
<accession>A0A329MLM0</accession>
<evidence type="ECO:0008006" key="9">
    <source>
        <dbReference type="Google" id="ProtNLM"/>
    </source>
</evidence>
<dbReference type="Proteomes" id="UP000250369">
    <property type="component" value="Unassembled WGS sequence"/>
</dbReference>
<evidence type="ECO:0000256" key="2">
    <source>
        <dbReference type="ARBA" id="ARBA00008520"/>
    </source>
</evidence>
<gene>
    <name evidence="7" type="ORF">DQG23_19310</name>
</gene>
<dbReference type="PROSITE" id="PS51257">
    <property type="entry name" value="PROKAR_LIPOPROTEIN"/>
    <property type="match status" value="1"/>
</dbReference>
<organism evidence="7 8">
    <name type="scientific">Paenibacillus contaminans</name>
    <dbReference type="NCBI Taxonomy" id="450362"/>
    <lineage>
        <taxon>Bacteria</taxon>
        <taxon>Bacillati</taxon>
        <taxon>Bacillota</taxon>
        <taxon>Bacilli</taxon>
        <taxon>Bacillales</taxon>
        <taxon>Paenibacillaceae</taxon>
        <taxon>Paenibacillus</taxon>
    </lineage>
</organism>